<evidence type="ECO:0000256" key="2">
    <source>
        <dbReference type="ARBA" id="ARBA00022801"/>
    </source>
</evidence>
<keyword evidence="5" id="KW-1185">Reference proteome</keyword>
<dbReference type="Gene3D" id="3.40.50.1820">
    <property type="entry name" value="alpha/beta hydrolase"/>
    <property type="match status" value="1"/>
</dbReference>
<dbReference type="RefSeq" id="WP_215627390.1">
    <property type="nucleotide sequence ID" value="NZ_CP067089.2"/>
</dbReference>
<dbReference type="Proteomes" id="UP000595917">
    <property type="component" value="Chromosome"/>
</dbReference>
<dbReference type="AlphaFoldDB" id="A0A7T8BB63"/>
<dbReference type="SUPFAM" id="SSF53474">
    <property type="entry name" value="alpha/beta-Hydrolases"/>
    <property type="match status" value="1"/>
</dbReference>
<dbReference type="PRINTS" id="PR00793">
    <property type="entry name" value="PROAMNOPTASE"/>
</dbReference>
<dbReference type="PANTHER" id="PTHR43798">
    <property type="entry name" value="MONOACYLGLYCEROL LIPASE"/>
    <property type="match status" value="1"/>
</dbReference>
<sequence length="349" mass="38131">MSLYKSAAGLGLAIFSLGFCGCNGGFYKPGDAGKEPVANAVSGAIPYDGSGTVRMEDGVDLHVFSRGHGRNVLVVHGGPGYPNDGPWPAFEELTGSYRFVYYDQRGCGGSSRPIPEFGKNFYKNMLALDASLGLKKHIEDIERFRRLLGDEKLILAGHSYGGFIASLYACEFPEKVEKLILVSPADLLAMPTEIDLYSSVGRLLDGDDKKNFDAYMKGYFDYSKIFEKSEADLVRQNYEFIPFFAKAYEAAGNAPLHTLPAPDSIAGFGHHAMFLGMPRKYDWRECLKSVPVPVLVVRGGRDLTPPASSTYETLFPNTDSAVIQNAGHYMFNETPGEFAALFDAFAAGK</sequence>
<dbReference type="KEGG" id="bhc:JFL75_03985"/>
<dbReference type="GO" id="GO:0006508">
    <property type="term" value="P:proteolysis"/>
    <property type="evidence" value="ECO:0007669"/>
    <property type="project" value="InterPro"/>
</dbReference>
<dbReference type="InterPro" id="IPR050266">
    <property type="entry name" value="AB_hydrolase_sf"/>
</dbReference>
<evidence type="ECO:0000313" key="5">
    <source>
        <dbReference type="Proteomes" id="UP000595917"/>
    </source>
</evidence>
<dbReference type="PANTHER" id="PTHR43798:SF28">
    <property type="entry name" value="AB HYDROLASE-1 DOMAIN-CONTAINING PROTEIN"/>
    <property type="match status" value="1"/>
</dbReference>
<dbReference type="EMBL" id="CP067089">
    <property type="protein sequence ID" value="QQO10086.1"/>
    <property type="molecule type" value="Genomic_DNA"/>
</dbReference>
<comment type="similarity">
    <text evidence="1">Belongs to the peptidase S33 family.</text>
</comment>
<reference evidence="4" key="1">
    <citation type="submission" date="2021-01" db="EMBL/GenBank/DDBJ databases">
        <title>Description of Breznakiella homolactica.</title>
        <authorList>
            <person name="Song Y."/>
            <person name="Brune A."/>
        </authorList>
    </citation>
    <scope>NUCLEOTIDE SEQUENCE</scope>
    <source>
        <strain evidence="4">RmG30</strain>
    </source>
</reference>
<dbReference type="GO" id="GO:0008233">
    <property type="term" value="F:peptidase activity"/>
    <property type="evidence" value="ECO:0007669"/>
    <property type="project" value="InterPro"/>
</dbReference>
<evidence type="ECO:0000259" key="3">
    <source>
        <dbReference type="Pfam" id="PF00561"/>
    </source>
</evidence>
<name>A0A7T8BB63_9SPIR</name>
<keyword evidence="2 4" id="KW-0378">Hydrolase</keyword>
<dbReference type="InterPro" id="IPR002410">
    <property type="entry name" value="Peptidase_S33"/>
</dbReference>
<protein>
    <submittedName>
        <fullName evidence="4">Alpha/beta hydrolase</fullName>
    </submittedName>
</protein>
<evidence type="ECO:0000256" key="1">
    <source>
        <dbReference type="ARBA" id="ARBA00010088"/>
    </source>
</evidence>
<evidence type="ECO:0000313" key="4">
    <source>
        <dbReference type="EMBL" id="QQO10086.1"/>
    </source>
</evidence>
<organism evidence="4 5">
    <name type="scientific">Breznakiella homolactica</name>
    <dbReference type="NCBI Taxonomy" id="2798577"/>
    <lineage>
        <taxon>Bacteria</taxon>
        <taxon>Pseudomonadati</taxon>
        <taxon>Spirochaetota</taxon>
        <taxon>Spirochaetia</taxon>
        <taxon>Spirochaetales</taxon>
        <taxon>Breznakiellaceae</taxon>
        <taxon>Breznakiella</taxon>
    </lineage>
</organism>
<dbReference type="Pfam" id="PF00561">
    <property type="entry name" value="Abhydrolase_1"/>
    <property type="match status" value="1"/>
</dbReference>
<dbReference type="InterPro" id="IPR029058">
    <property type="entry name" value="AB_hydrolase_fold"/>
</dbReference>
<accession>A0A7T8BB63</accession>
<dbReference type="GO" id="GO:0016020">
    <property type="term" value="C:membrane"/>
    <property type="evidence" value="ECO:0007669"/>
    <property type="project" value="TreeGrafter"/>
</dbReference>
<feature type="domain" description="AB hydrolase-1" evidence="3">
    <location>
        <begin position="72"/>
        <end position="331"/>
    </location>
</feature>
<proteinExistence type="inferred from homology"/>
<gene>
    <name evidence="4" type="ORF">JFL75_03985</name>
</gene>
<dbReference type="InterPro" id="IPR000073">
    <property type="entry name" value="AB_hydrolase_1"/>
</dbReference>
<dbReference type="PROSITE" id="PS51257">
    <property type="entry name" value="PROKAR_LIPOPROTEIN"/>
    <property type="match status" value="1"/>
</dbReference>